<feature type="compositionally biased region" description="Basic residues" evidence="1">
    <location>
        <begin position="76"/>
        <end position="86"/>
    </location>
</feature>
<dbReference type="EMBL" id="KV875097">
    <property type="protein sequence ID" value="OIW29388.1"/>
    <property type="molecule type" value="Genomic_DNA"/>
</dbReference>
<proteinExistence type="predicted"/>
<evidence type="ECO:0000313" key="2">
    <source>
        <dbReference type="EMBL" id="OIW29388.1"/>
    </source>
</evidence>
<gene>
    <name evidence="2" type="ORF">CONLIGDRAFT_680239</name>
</gene>
<dbReference type="InParanoid" id="A0A1J7JJD8"/>
<dbReference type="OrthoDB" id="5214527at2759"/>
<dbReference type="AlphaFoldDB" id="A0A1J7JJD8"/>
<dbReference type="Proteomes" id="UP000182658">
    <property type="component" value="Unassembled WGS sequence"/>
</dbReference>
<organism evidence="2 3">
    <name type="scientific">Coniochaeta ligniaria NRRL 30616</name>
    <dbReference type="NCBI Taxonomy" id="1408157"/>
    <lineage>
        <taxon>Eukaryota</taxon>
        <taxon>Fungi</taxon>
        <taxon>Dikarya</taxon>
        <taxon>Ascomycota</taxon>
        <taxon>Pezizomycotina</taxon>
        <taxon>Sordariomycetes</taxon>
        <taxon>Sordariomycetidae</taxon>
        <taxon>Coniochaetales</taxon>
        <taxon>Coniochaetaceae</taxon>
        <taxon>Coniochaeta</taxon>
    </lineage>
</organism>
<evidence type="ECO:0000256" key="1">
    <source>
        <dbReference type="SAM" id="MobiDB-lite"/>
    </source>
</evidence>
<sequence length="86" mass="10014">MSHNTRSQGERKENAVNSAIRTVWWETYELWDQVLYCVGDVYHKVRRSSSSDGVQDEAIEPNVSKQQMEYEIHPSPTKRHAVHDGQ</sequence>
<evidence type="ECO:0000313" key="3">
    <source>
        <dbReference type="Proteomes" id="UP000182658"/>
    </source>
</evidence>
<feature type="region of interest" description="Disordered" evidence="1">
    <location>
        <begin position="47"/>
        <end position="86"/>
    </location>
</feature>
<reference evidence="2 3" key="1">
    <citation type="submission" date="2016-10" db="EMBL/GenBank/DDBJ databases">
        <title>Draft genome sequence of Coniochaeta ligniaria NRRL30616, a lignocellulolytic fungus for bioabatement of inhibitors in plant biomass hydrolysates.</title>
        <authorList>
            <consortium name="DOE Joint Genome Institute"/>
            <person name="Jimenez D.J."/>
            <person name="Hector R.E."/>
            <person name="Riley R."/>
            <person name="Sun H."/>
            <person name="Grigoriev I.V."/>
            <person name="Van Elsas J.D."/>
            <person name="Nichols N.N."/>
        </authorList>
    </citation>
    <scope>NUCLEOTIDE SEQUENCE [LARGE SCALE GENOMIC DNA]</scope>
    <source>
        <strain evidence="2 3">NRRL 30616</strain>
    </source>
</reference>
<protein>
    <submittedName>
        <fullName evidence="2">Uncharacterized protein</fullName>
    </submittedName>
</protein>
<keyword evidence="3" id="KW-1185">Reference proteome</keyword>
<accession>A0A1J7JJD8</accession>
<name>A0A1J7JJD8_9PEZI</name>